<dbReference type="CDD" id="cd17325">
    <property type="entry name" value="MFS_MdtG_SLC18_like"/>
    <property type="match status" value="1"/>
</dbReference>
<evidence type="ECO:0000256" key="3">
    <source>
        <dbReference type="ARBA" id="ARBA00022692"/>
    </source>
</evidence>
<feature type="transmembrane region" description="Helical" evidence="6">
    <location>
        <begin position="456"/>
        <end position="479"/>
    </location>
</feature>
<feature type="transmembrane region" description="Helical" evidence="6">
    <location>
        <begin position="179"/>
        <end position="199"/>
    </location>
</feature>
<evidence type="ECO:0000256" key="4">
    <source>
        <dbReference type="ARBA" id="ARBA00022989"/>
    </source>
</evidence>
<evidence type="ECO:0000256" key="2">
    <source>
        <dbReference type="ARBA" id="ARBA00022475"/>
    </source>
</evidence>
<dbReference type="AlphaFoldDB" id="A0A081BTB5"/>
<proteinExistence type="predicted"/>
<keyword evidence="5 6" id="KW-0472">Membrane</keyword>
<dbReference type="EMBL" id="DF820462">
    <property type="protein sequence ID" value="GAK54646.1"/>
    <property type="molecule type" value="Genomic_DNA"/>
</dbReference>
<evidence type="ECO:0000256" key="6">
    <source>
        <dbReference type="SAM" id="Phobius"/>
    </source>
</evidence>
<dbReference type="STRING" id="1499966.U14_05933"/>
<feature type="transmembrane region" description="Helical" evidence="6">
    <location>
        <begin position="786"/>
        <end position="805"/>
    </location>
</feature>
<dbReference type="PANTHER" id="PTHR43124">
    <property type="entry name" value="PURINE EFFLUX PUMP PBUE"/>
    <property type="match status" value="1"/>
</dbReference>
<feature type="transmembrane region" description="Helical" evidence="6">
    <location>
        <begin position="374"/>
        <end position="395"/>
    </location>
</feature>
<comment type="subcellular location">
    <subcellularLocation>
        <location evidence="1">Cell membrane</location>
        <topology evidence="1">Multi-pass membrane protein</topology>
    </subcellularLocation>
</comment>
<dbReference type="SUPFAM" id="SSF103473">
    <property type="entry name" value="MFS general substrate transporter"/>
    <property type="match status" value="1"/>
</dbReference>
<sequence>MLKRRQILKLVVGAVIVLLLALMLNSALSISSFEKIYRLSLIAKYQIVAGEIKRNIETALNLGKPFENFHGMERIFQPILEQEPTLQNILITRPDGTILYSPQTNLIQTAIPVSPQPNFAIKSTAEILENAVIRQGQWYYVALPIYVQDQEWVGNVYLQFAQHVINQQIYQMLINRSKYLGIVLGLTIILLPLLLWLVFWLDSYKAPDQSRKVSLRNKSFATIIMVLIISQATYTYLNTQYFSQRYVAMVQANIATIAELLKDNIDNLLKIGLPLNRLKKVEVLLRDIARNIPECQEIKITNMTGELQYLATKDQIASIVDPHFIPERLDLEHLPLHYQIPLVGRDVSPEGLAVFMINLPLIDTKNRELMVDSLTVIAISLLLSFEILLSFFITIDQGIQSEAEIQTSNNYELIRPIAFMFYFADAIPMSFLPLFIRTMYEKQPNSILGLSKDVILGLPISAYWLAVAIFLPLAGWLLGKFPVRRIMWLSASFTVLGFIASAFATNLLQLTIFRMIAGMGYGGMVISGQTFVVRNTRLENRTTGFGHLMAGYYSGTICAAAIGGIMANRLGFRVTLLIAAATVVFFLLFILFNLKKEPRREVATPEVKHVSFFKSLRILKNRSFVAALLFESIPAQIAFIGFIFYACPLYLDSIGVSQSNIGRFLTGFGLSVIFLGPIISRLADKWNNERIFMILGNLLIGAVLASFFFFGSLSAVIISLVTIGIGSALISSTESSYITLAKEVNEIGEANVISVFRTLERIGYISAPIIAGTLIGYLGYARSITAIGMLNIVGILLFTLFSQNLRLKH</sequence>
<reference evidence="8" key="1">
    <citation type="journal article" date="2015" name="PeerJ">
        <title>First genomic representation of candidate bacterial phylum KSB3 points to enhanced environmental sensing as a trigger of wastewater bulking.</title>
        <authorList>
            <person name="Sekiguchi Y."/>
            <person name="Ohashi A."/>
            <person name="Parks D.H."/>
            <person name="Yamauchi T."/>
            <person name="Tyson G.W."/>
            <person name="Hugenholtz P."/>
        </authorList>
    </citation>
    <scope>NUCLEOTIDE SEQUENCE [LARGE SCALE GENOMIC DNA]</scope>
</reference>
<feature type="transmembrane region" description="Helical" evidence="6">
    <location>
        <begin position="624"/>
        <end position="646"/>
    </location>
</feature>
<feature type="transmembrane region" description="Helical" evidence="6">
    <location>
        <begin position="762"/>
        <end position="780"/>
    </location>
</feature>
<organism evidence="8">
    <name type="scientific">Candidatus Moduliflexus flocculans</name>
    <dbReference type="NCBI Taxonomy" id="1499966"/>
    <lineage>
        <taxon>Bacteria</taxon>
        <taxon>Candidatus Moduliflexota</taxon>
        <taxon>Candidatus Moduliflexia</taxon>
        <taxon>Candidatus Moduliflexales</taxon>
        <taxon>Candidatus Moduliflexaceae</taxon>
    </lineage>
</organism>
<dbReference type="PANTHER" id="PTHR43124:SF3">
    <property type="entry name" value="CHLORAMPHENICOL EFFLUX PUMP RV0191"/>
    <property type="match status" value="1"/>
</dbReference>
<keyword evidence="9" id="KW-1185">Reference proteome</keyword>
<evidence type="ECO:0000259" key="7">
    <source>
        <dbReference type="PROSITE" id="PS50850"/>
    </source>
</evidence>
<dbReference type="GO" id="GO:0005886">
    <property type="term" value="C:plasma membrane"/>
    <property type="evidence" value="ECO:0007669"/>
    <property type="project" value="UniProtKB-SubCell"/>
</dbReference>
<dbReference type="Gene3D" id="1.20.1250.20">
    <property type="entry name" value="MFS general substrate transporter like domains"/>
    <property type="match status" value="1"/>
</dbReference>
<feature type="domain" description="Major facilitator superfamily (MFS) profile" evidence="7">
    <location>
        <begin position="414"/>
        <end position="806"/>
    </location>
</feature>
<feature type="transmembrane region" description="Helical" evidence="6">
    <location>
        <begin position="661"/>
        <end position="679"/>
    </location>
</feature>
<evidence type="ECO:0000256" key="1">
    <source>
        <dbReference type="ARBA" id="ARBA00004651"/>
    </source>
</evidence>
<evidence type="ECO:0000256" key="5">
    <source>
        <dbReference type="ARBA" id="ARBA00023136"/>
    </source>
</evidence>
<gene>
    <name evidence="8" type="ORF">U14_05933</name>
</gene>
<dbReference type="InterPro" id="IPR011701">
    <property type="entry name" value="MFS"/>
</dbReference>
<feature type="transmembrane region" description="Helical" evidence="6">
    <location>
        <begin position="416"/>
        <end position="436"/>
    </location>
</feature>
<dbReference type="Pfam" id="PF07690">
    <property type="entry name" value="MFS_1"/>
    <property type="match status" value="1"/>
</dbReference>
<keyword evidence="2" id="KW-1003">Cell membrane</keyword>
<feature type="transmembrane region" description="Helical" evidence="6">
    <location>
        <begin position="691"/>
        <end position="710"/>
    </location>
</feature>
<protein>
    <submittedName>
        <fullName evidence="8">Transporter major facilitator superfamily MFS_1</fullName>
    </submittedName>
</protein>
<dbReference type="GO" id="GO:0022857">
    <property type="term" value="F:transmembrane transporter activity"/>
    <property type="evidence" value="ECO:0007669"/>
    <property type="project" value="InterPro"/>
</dbReference>
<feature type="transmembrane region" description="Helical" evidence="6">
    <location>
        <begin position="716"/>
        <end position="741"/>
    </location>
</feature>
<keyword evidence="4 6" id="KW-1133">Transmembrane helix</keyword>
<dbReference type="InterPro" id="IPR036259">
    <property type="entry name" value="MFS_trans_sf"/>
</dbReference>
<accession>A0A081BTB5</accession>
<name>A0A081BTB5_9BACT</name>
<feature type="transmembrane region" description="Helical" evidence="6">
    <location>
        <begin position="220"/>
        <end position="237"/>
    </location>
</feature>
<evidence type="ECO:0000313" key="8">
    <source>
        <dbReference type="EMBL" id="GAK54646.1"/>
    </source>
</evidence>
<dbReference type="InterPro" id="IPR050189">
    <property type="entry name" value="MFS_Efflux_Transporters"/>
</dbReference>
<dbReference type="Proteomes" id="UP000030700">
    <property type="component" value="Unassembled WGS sequence"/>
</dbReference>
<dbReference type="InterPro" id="IPR020846">
    <property type="entry name" value="MFS_dom"/>
</dbReference>
<feature type="transmembrane region" description="Helical" evidence="6">
    <location>
        <begin position="486"/>
        <end position="505"/>
    </location>
</feature>
<keyword evidence="3 6" id="KW-0812">Transmembrane</keyword>
<dbReference type="HOGENOM" id="CLU_017087_0_0_0"/>
<evidence type="ECO:0000313" key="9">
    <source>
        <dbReference type="Proteomes" id="UP000030700"/>
    </source>
</evidence>
<feature type="transmembrane region" description="Helical" evidence="6">
    <location>
        <begin position="572"/>
        <end position="592"/>
    </location>
</feature>
<dbReference type="PROSITE" id="PS50850">
    <property type="entry name" value="MFS"/>
    <property type="match status" value="1"/>
</dbReference>
<feature type="transmembrane region" description="Helical" evidence="6">
    <location>
        <begin position="545"/>
        <end position="566"/>
    </location>
</feature>